<evidence type="ECO:0000313" key="1">
    <source>
        <dbReference type="EMBL" id="ACC75123.1"/>
    </source>
</evidence>
<accession>B2JVZ6</accession>
<dbReference type="RefSeq" id="WP_012405282.1">
    <property type="nucleotide sequence ID" value="NC_010625.1"/>
</dbReference>
<organism evidence="1 2">
    <name type="scientific">Paraburkholderia phymatum (strain DSM 17167 / CIP 108236 / LMG 21445 / STM815)</name>
    <name type="common">Burkholderia phymatum</name>
    <dbReference type="NCBI Taxonomy" id="391038"/>
    <lineage>
        <taxon>Bacteria</taxon>
        <taxon>Pseudomonadati</taxon>
        <taxon>Pseudomonadota</taxon>
        <taxon>Betaproteobacteria</taxon>
        <taxon>Burkholderiales</taxon>
        <taxon>Burkholderiaceae</taxon>
        <taxon>Paraburkholderia</taxon>
    </lineage>
</organism>
<dbReference type="EMBL" id="CP001045">
    <property type="protein sequence ID" value="ACC75123.1"/>
    <property type="molecule type" value="Genomic_DNA"/>
</dbReference>
<sequence length="82" mass="9005">MEYTNQGHLDDAVVLAPAEDSPENVIVFAWKTPSACLLSPDESLARTRLLETMHALNLCKTAIKIEDSNSIDWDERATCAGT</sequence>
<dbReference type="HOGENOM" id="CLU_2551808_0_0_4"/>
<keyword evidence="2" id="KW-1185">Reference proteome</keyword>
<proteinExistence type="predicted"/>
<dbReference type="AlphaFoldDB" id="B2JVZ6"/>
<protein>
    <submittedName>
        <fullName evidence="1">Uncharacterized protein</fullName>
    </submittedName>
</protein>
<reference evidence="2" key="1">
    <citation type="journal article" date="2014" name="Stand. Genomic Sci.">
        <title>Complete genome sequence of Burkholderia phymatum STM815(T), a broad host range and efficient nitrogen-fixing symbiont of Mimosa species.</title>
        <authorList>
            <person name="Moulin L."/>
            <person name="Klonowska A."/>
            <person name="Caroline B."/>
            <person name="Booth K."/>
            <person name="Vriezen J.A."/>
            <person name="Melkonian R."/>
            <person name="James E.K."/>
            <person name="Young J.P."/>
            <person name="Bena G."/>
            <person name="Hauser L."/>
            <person name="Land M."/>
            <person name="Kyrpides N."/>
            <person name="Bruce D."/>
            <person name="Chain P."/>
            <person name="Copeland A."/>
            <person name="Pitluck S."/>
            <person name="Woyke T."/>
            <person name="Lizotte-Waniewski M."/>
            <person name="Bristow J."/>
            <person name="Riley M."/>
        </authorList>
    </citation>
    <scope>NUCLEOTIDE SEQUENCE [LARGE SCALE GENOMIC DNA]</scope>
    <source>
        <strain evidence="2">DSM 17167 / CIP 108236 / LMG 21445 / STM815</strain>
        <plasmid evidence="2">Plasmid pBPHY01</plasmid>
    </source>
</reference>
<keyword evidence="1" id="KW-0614">Plasmid</keyword>
<name>B2JVZ6_PARP8</name>
<dbReference type="Proteomes" id="UP000001192">
    <property type="component" value="Plasmid pBPHY01"/>
</dbReference>
<geneLocation type="plasmid" evidence="1 2">
    <name>pBPHY01</name>
</geneLocation>
<evidence type="ECO:0000313" key="2">
    <source>
        <dbReference type="Proteomes" id="UP000001192"/>
    </source>
</evidence>
<gene>
    <name evidence="1" type="ordered locus">Bphy_6061</name>
</gene>
<dbReference type="KEGG" id="bph:Bphy_6061"/>